<keyword evidence="2" id="KW-0547">Nucleotide-binding</keyword>
<dbReference type="InterPro" id="IPR017911">
    <property type="entry name" value="MacB-like_ATP-bd"/>
</dbReference>
<dbReference type="GO" id="GO:0005524">
    <property type="term" value="F:ATP binding"/>
    <property type="evidence" value="ECO:0007669"/>
    <property type="project" value="UniProtKB-KW"/>
</dbReference>
<dbReference type="GO" id="GO:0022857">
    <property type="term" value="F:transmembrane transporter activity"/>
    <property type="evidence" value="ECO:0007669"/>
    <property type="project" value="TreeGrafter"/>
</dbReference>
<dbReference type="RefSeq" id="WP_068752148.1">
    <property type="nucleotide sequence ID" value="NZ_LR214441.1"/>
</dbReference>
<dbReference type="PROSITE" id="PS00211">
    <property type="entry name" value="ABC_TRANSPORTER_1"/>
    <property type="match status" value="1"/>
</dbReference>
<keyword evidence="1" id="KW-0813">Transport</keyword>
<comment type="caution">
    <text evidence="4">The sequence shown here is derived from an EMBL/GenBank/DDBJ whole genome shotgun (WGS) entry which is preliminary data.</text>
</comment>
<dbReference type="AlphaFoldDB" id="A0A1C0AK98"/>
<protein>
    <submittedName>
        <fullName evidence="4">ABC transporter</fullName>
    </submittedName>
</protein>
<gene>
    <name evidence="4" type="ORF">BCR15_07125</name>
</gene>
<dbReference type="EMBL" id="MBQD01000023">
    <property type="protein sequence ID" value="OCL33042.1"/>
    <property type="molecule type" value="Genomic_DNA"/>
</dbReference>
<proteinExistence type="predicted"/>
<dbReference type="SUPFAM" id="SSF52540">
    <property type="entry name" value="P-loop containing nucleoside triphosphate hydrolases"/>
    <property type="match status" value="1"/>
</dbReference>
<evidence type="ECO:0000313" key="4">
    <source>
        <dbReference type="EMBL" id="OCL33042.1"/>
    </source>
</evidence>
<dbReference type="GO" id="GO:0005886">
    <property type="term" value="C:plasma membrane"/>
    <property type="evidence" value="ECO:0007669"/>
    <property type="project" value="TreeGrafter"/>
</dbReference>
<keyword evidence="3" id="KW-0067">ATP-binding</keyword>
<dbReference type="InterPro" id="IPR003439">
    <property type="entry name" value="ABC_transporter-like_ATP-bd"/>
</dbReference>
<dbReference type="InterPro" id="IPR017871">
    <property type="entry name" value="ABC_transporter-like_CS"/>
</dbReference>
<dbReference type="SMART" id="SM00382">
    <property type="entry name" value="AAA"/>
    <property type="match status" value="1"/>
</dbReference>
<reference evidence="5" key="1">
    <citation type="submission" date="2016-07" db="EMBL/GenBank/DDBJ databases">
        <authorList>
            <person name="Florea S."/>
            <person name="Webb J.S."/>
            <person name="Jaromczyk J."/>
            <person name="Schardl C.L."/>
        </authorList>
    </citation>
    <scope>NUCLEOTIDE SEQUENCE [LARGE SCALE GENOMIC DNA]</scope>
    <source>
        <strain evidence="5">IPBSL-7</strain>
    </source>
</reference>
<dbReference type="PANTHER" id="PTHR24220">
    <property type="entry name" value="IMPORT ATP-BINDING PROTEIN"/>
    <property type="match status" value="1"/>
</dbReference>
<dbReference type="PANTHER" id="PTHR24220:SF685">
    <property type="entry name" value="ABC TRANSPORTER RELATED"/>
    <property type="match status" value="1"/>
</dbReference>
<keyword evidence="5" id="KW-1185">Reference proteome</keyword>
<dbReference type="PROSITE" id="PS50893">
    <property type="entry name" value="ABC_TRANSPORTER_2"/>
    <property type="match status" value="1"/>
</dbReference>
<dbReference type="Proteomes" id="UP000093501">
    <property type="component" value="Unassembled WGS sequence"/>
</dbReference>
<dbReference type="CDD" id="cd03255">
    <property type="entry name" value="ABC_MJ0796_LolCDE_FtsE"/>
    <property type="match status" value="1"/>
</dbReference>
<evidence type="ECO:0000256" key="2">
    <source>
        <dbReference type="ARBA" id="ARBA00022741"/>
    </source>
</evidence>
<dbReference type="InterPro" id="IPR015854">
    <property type="entry name" value="ABC_transpr_LolD-like"/>
</dbReference>
<organism evidence="4 5">
    <name type="scientific">Tessaracoccus lapidicaptus</name>
    <dbReference type="NCBI Taxonomy" id="1427523"/>
    <lineage>
        <taxon>Bacteria</taxon>
        <taxon>Bacillati</taxon>
        <taxon>Actinomycetota</taxon>
        <taxon>Actinomycetes</taxon>
        <taxon>Propionibacteriales</taxon>
        <taxon>Propionibacteriaceae</taxon>
        <taxon>Tessaracoccus</taxon>
    </lineage>
</organism>
<dbReference type="InterPro" id="IPR027417">
    <property type="entry name" value="P-loop_NTPase"/>
</dbReference>
<name>A0A1C0AK98_9ACTN</name>
<dbReference type="InterPro" id="IPR003593">
    <property type="entry name" value="AAA+_ATPase"/>
</dbReference>
<evidence type="ECO:0000313" key="5">
    <source>
        <dbReference type="Proteomes" id="UP000093501"/>
    </source>
</evidence>
<dbReference type="Pfam" id="PF00005">
    <property type="entry name" value="ABC_tran"/>
    <property type="match status" value="1"/>
</dbReference>
<accession>A0A1C0AK98</accession>
<evidence type="ECO:0000256" key="3">
    <source>
        <dbReference type="ARBA" id="ARBA00022840"/>
    </source>
</evidence>
<dbReference type="Gene3D" id="3.40.50.300">
    <property type="entry name" value="P-loop containing nucleotide triphosphate hydrolases"/>
    <property type="match status" value="1"/>
</dbReference>
<dbReference type="GO" id="GO:0016887">
    <property type="term" value="F:ATP hydrolysis activity"/>
    <property type="evidence" value="ECO:0007669"/>
    <property type="project" value="InterPro"/>
</dbReference>
<sequence length="221" mass="23735">MTDGGSLRGVSLRRSFGTGVGRVDVLTGLDIAVEPGALTVVTGRSGAGKTTLVNILGGLDRPDSGRVLLGDEVLSEAPRERLLELRRTRIGMVFQDFGLIPVLTAAENIEVPLRLAREEPRRRDARVAELLERMGLSRHARHLPSQLSGGQQQRVGIARALAAAPTVVLADEPTAQLDQETAASVLDLLVDLTRERGLATLVTTHDPLVVARADQVIHLHH</sequence>
<evidence type="ECO:0000256" key="1">
    <source>
        <dbReference type="ARBA" id="ARBA00022448"/>
    </source>
</evidence>